<accession>C2G2N2</accession>
<dbReference type="RefSeq" id="WP_003002852.1">
    <property type="nucleotide sequence ID" value="NZ_GG668630.1"/>
</dbReference>
<reference evidence="1 2" key="1">
    <citation type="submission" date="2009-01" db="EMBL/GenBank/DDBJ databases">
        <authorList>
            <person name="Qin X."/>
            <person name="Bachman B."/>
            <person name="Battles P."/>
            <person name="Bell A."/>
            <person name="Bess C."/>
            <person name="Bickham C."/>
            <person name="Chaboub L."/>
            <person name="Chen D."/>
            <person name="Coyle M."/>
            <person name="Deiros D.R."/>
            <person name="Dinh H."/>
            <person name="Forbes L."/>
            <person name="Fowler G."/>
            <person name="Francisco L."/>
            <person name="Fu Q."/>
            <person name="Gubbala S."/>
            <person name="Hale W."/>
            <person name="Han Y."/>
            <person name="Hemphill L."/>
            <person name="Highlander S.K."/>
            <person name="Hirani K."/>
            <person name="Hogues M."/>
            <person name="Jackson L."/>
            <person name="Jakkamsetti A."/>
            <person name="Javaid M."/>
            <person name="Jiang H."/>
            <person name="Korchina V."/>
            <person name="Kovar C."/>
            <person name="Lara F."/>
            <person name="Lee S."/>
            <person name="Mata R."/>
            <person name="Mathew T."/>
            <person name="Moen C."/>
            <person name="Morales K."/>
            <person name="Munidasa M."/>
            <person name="Nazareth L."/>
            <person name="Ngo R."/>
            <person name="Nguyen L."/>
            <person name="Okwuonu G."/>
            <person name="Ongeri F."/>
            <person name="Patil S."/>
            <person name="Petrosino J."/>
            <person name="Pham C."/>
            <person name="Pham P."/>
            <person name="Pu L.-L."/>
            <person name="Puazo M."/>
            <person name="Raj R."/>
            <person name="Reid J."/>
            <person name="Rouhana J."/>
            <person name="Saada N."/>
            <person name="Shang Y."/>
            <person name="Simmons D."/>
            <person name="Thornton R."/>
            <person name="Warren J."/>
            <person name="Weissenberger G."/>
            <person name="Zhang J."/>
            <person name="Zhang L."/>
            <person name="Zhou C."/>
            <person name="Zhu D."/>
            <person name="Muzny D."/>
            <person name="Worley K."/>
            <person name="Gibbs R."/>
        </authorList>
    </citation>
    <scope>NUCLEOTIDE SEQUENCE [LARGE SCALE GENOMIC DNA]</scope>
    <source>
        <strain evidence="1 2">ATCC 33300</strain>
    </source>
</reference>
<comment type="caution">
    <text evidence="1">The sequence shown here is derived from an EMBL/GenBank/DDBJ whole genome shotgun (WGS) entry which is preliminary data.</text>
</comment>
<dbReference type="InterPro" id="IPR008969">
    <property type="entry name" value="CarboxyPept-like_regulatory"/>
</dbReference>
<name>C2G2N2_SPHSI</name>
<sequence>MLLKSSLLKKLSGMIGILFIMVANTYAQKINGIIYDLESSEPISNVSIQNLKSAVKSFSDKDGKFSIDAAMGERLSLFVNGYTPDTIFLYQEGVQRVYMMRDGKSIVLNEALVTRLTDSRLDEEIKKAKEQGQVANASQYQGGIRVSPSRIFGKKGKTARKNLDILVLEKNNRIIDRRFSDKLIASLTPLEANEIPLFREQFRPSLDFIETVNDETLKLYVLDSYKKYKSNKK</sequence>
<protein>
    <submittedName>
        <fullName evidence="1">Uncharacterized protein</fullName>
    </submittedName>
</protein>
<dbReference type="AlphaFoldDB" id="C2G2N2"/>
<evidence type="ECO:0000313" key="2">
    <source>
        <dbReference type="Proteomes" id="UP000006241"/>
    </source>
</evidence>
<dbReference type="SUPFAM" id="SSF49464">
    <property type="entry name" value="Carboxypeptidase regulatory domain-like"/>
    <property type="match status" value="1"/>
</dbReference>
<dbReference type="HOGENOM" id="CLU_094580_1_0_10"/>
<gene>
    <name evidence="1" type="ORF">HMPREF0765_3838</name>
</gene>
<organism evidence="1 2">
    <name type="scientific">Sphingobacterium spiritivorum ATCC 33300</name>
    <dbReference type="NCBI Taxonomy" id="525372"/>
    <lineage>
        <taxon>Bacteria</taxon>
        <taxon>Pseudomonadati</taxon>
        <taxon>Bacteroidota</taxon>
        <taxon>Sphingobacteriia</taxon>
        <taxon>Sphingobacteriales</taxon>
        <taxon>Sphingobacteriaceae</taxon>
        <taxon>Sphingobacterium</taxon>
    </lineage>
</organism>
<proteinExistence type="predicted"/>
<evidence type="ECO:0000313" key="1">
    <source>
        <dbReference type="EMBL" id="EEI90522.1"/>
    </source>
</evidence>
<dbReference type="EMBL" id="ACHB01000090">
    <property type="protein sequence ID" value="EEI90522.1"/>
    <property type="molecule type" value="Genomic_DNA"/>
</dbReference>
<dbReference type="Proteomes" id="UP000006241">
    <property type="component" value="Unassembled WGS sequence"/>
</dbReference>